<keyword evidence="6" id="KW-0548">Nucleotidyltransferase</keyword>
<dbReference type="GO" id="GO:0008879">
    <property type="term" value="F:glucose-1-phosphate thymidylyltransferase activity"/>
    <property type="evidence" value="ECO:0007669"/>
    <property type="project" value="UniProtKB-EC"/>
</dbReference>
<evidence type="ECO:0000256" key="11">
    <source>
        <dbReference type="ARBA" id="ARBA00049336"/>
    </source>
</evidence>
<comment type="cofactor">
    <cofactor evidence="1">
        <name>Mg(2+)</name>
        <dbReference type="ChEBI" id="CHEBI:18420"/>
    </cofactor>
</comment>
<reference evidence="13" key="1">
    <citation type="journal article" date="2014" name="Genome Announc.">
        <title>Draft Genome Sequences of Three Alkaliphilic Bacillus Strains, Bacillus wakoensis JCM 9140T, Bacillus akibai JCM 9157T, and Bacillus hemicellulosilyticus JCM 9152T.</title>
        <authorList>
            <person name="Yuki M."/>
            <person name="Oshima K."/>
            <person name="Suda W."/>
            <person name="Oshida Y."/>
            <person name="Kitamura K."/>
            <person name="Iida T."/>
            <person name="Hattori M."/>
            <person name="Ohkuma M."/>
        </authorList>
    </citation>
    <scope>NUCLEOTIDE SEQUENCE [LARGE SCALE GENOMIC DNA]</scope>
    <source>
        <strain evidence="13">JCM 9152</strain>
    </source>
</reference>
<sequence>MTNKHLLPVGQEPMIYNPIKQLISAGINDILVVTSTEHMGHVVNLLGSGNQFKCEFTYKVQEEAAGIADALLLAEGFANGEKIVVILGDNICDTSIKRNVQAFEKQDRGARVLLKKVGDPERYGVAAIDERKVIQIEEKPMAPKSDYAVIGYYMYDGSVFDYIRTIEPSGRNELEITSVNNIYIQDNQLEYDILEGNWTDAGTIESLQYANEIMYRTSNKILDI</sequence>
<keyword evidence="8" id="KW-0460">Magnesium</keyword>
<evidence type="ECO:0000259" key="12">
    <source>
        <dbReference type="Pfam" id="PF00483"/>
    </source>
</evidence>
<evidence type="ECO:0000313" key="13">
    <source>
        <dbReference type="EMBL" id="GAE32132.1"/>
    </source>
</evidence>
<dbReference type="AlphaFoldDB" id="W4QJP1"/>
<comment type="catalytic activity">
    <reaction evidence="11">
        <text>dTTP + alpha-D-glucose 1-phosphate + H(+) = dTDP-alpha-D-glucose + diphosphate</text>
        <dbReference type="Rhea" id="RHEA:15225"/>
        <dbReference type="ChEBI" id="CHEBI:15378"/>
        <dbReference type="ChEBI" id="CHEBI:33019"/>
        <dbReference type="ChEBI" id="CHEBI:37568"/>
        <dbReference type="ChEBI" id="CHEBI:57477"/>
        <dbReference type="ChEBI" id="CHEBI:58601"/>
        <dbReference type="EC" id="2.7.7.24"/>
    </reaction>
</comment>
<evidence type="ECO:0000256" key="9">
    <source>
        <dbReference type="ARBA" id="ARBA00032492"/>
    </source>
</evidence>
<protein>
    <recommendedName>
        <fullName evidence="4">Glucose-1-phosphate thymidylyltransferase</fullName>
        <ecNumber evidence="3">2.7.7.24</ecNumber>
    </recommendedName>
    <alternativeName>
        <fullName evidence="10">dTDP-glucose pyrophosphorylase</fullName>
    </alternativeName>
    <alternativeName>
        <fullName evidence="9">dTDP-glucose synthase</fullName>
    </alternativeName>
</protein>
<dbReference type="Proteomes" id="UP000018895">
    <property type="component" value="Unassembled WGS sequence"/>
</dbReference>
<dbReference type="STRING" id="1236971.JCM9152_3651"/>
<evidence type="ECO:0000256" key="6">
    <source>
        <dbReference type="ARBA" id="ARBA00022695"/>
    </source>
</evidence>
<name>W4QJP1_9BACI</name>
<dbReference type="InterPro" id="IPR005835">
    <property type="entry name" value="NTP_transferase_dom"/>
</dbReference>
<organism evidence="13 14">
    <name type="scientific">Halalkalibacter hemicellulosilyticusJCM 9152</name>
    <dbReference type="NCBI Taxonomy" id="1236971"/>
    <lineage>
        <taxon>Bacteria</taxon>
        <taxon>Bacillati</taxon>
        <taxon>Bacillota</taxon>
        <taxon>Bacilli</taxon>
        <taxon>Bacillales</taxon>
        <taxon>Bacillaceae</taxon>
        <taxon>Halalkalibacter</taxon>
    </lineage>
</organism>
<keyword evidence="14" id="KW-1185">Reference proteome</keyword>
<feature type="domain" description="Nucleotidyl transferase" evidence="12">
    <location>
        <begin position="3"/>
        <end position="212"/>
    </location>
</feature>
<evidence type="ECO:0000256" key="5">
    <source>
        <dbReference type="ARBA" id="ARBA00022679"/>
    </source>
</evidence>
<comment type="similarity">
    <text evidence="2">Belongs to the glucose-1-phosphate thymidylyltransferase family.</text>
</comment>
<evidence type="ECO:0000256" key="8">
    <source>
        <dbReference type="ARBA" id="ARBA00022842"/>
    </source>
</evidence>
<proteinExistence type="inferred from homology"/>
<dbReference type="PANTHER" id="PTHR43532">
    <property type="entry name" value="GLUCOSE-1-PHOSPHATE THYMIDYLYLTRANSFERASE"/>
    <property type="match status" value="1"/>
</dbReference>
<comment type="caution">
    <text evidence="13">The sequence shown here is derived from an EMBL/GenBank/DDBJ whole genome shotgun (WGS) entry which is preliminary data.</text>
</comment>
<evidence type="ECO:0000313" key="14">
    <source>
        <dbReference type="Proteomes" id="UP000018895"/>
    </source>
</evidence>
<keyword evidence="7" id="KW-0479">Metal-binding</keyword>
<dbReference type="InterPro" id="IPR029044">
    <property type="entry name" value="Nucleotide-diphossugar_trans"/>
</dbReference>
<accession>W4QJP1</accession>
<dbReference type="EMBL" id="BAUU01000029">
    <property type="protein sequence ID" value="GAE32132.1"/>
    <property type="molecule type" value="Genomic_DNA"/>
</dbReference>
<dbReference type="PANTHER" id="PTHR43532:SF1">
    <property type="entry name" value="GLUCOSE-1-PHOSPHATE THYMIDYLYLTRANSFERASE 1"/>
    <property type="match status" value="1"/>
</dbReference>
<evidence type="ECO:0000256" key="3">
    <source>
        <dbReference type="ARBA" id="ARBA00012461"/>
    </source>
</evidence>
<evidence type="ECO:0000256" key="1">
    <source>
        <dbReference type="ARBA" id="ARBA00001946"/>
    </source>
</evidence>
<dbReference type="InterPro" id="IPR005907">
    <property type="entry name" value="G1P_thy_trans_s"/>
</dbReference>
<keyword evidence="5 13" id="KW-0808">Transferase</keyword>
<evidence type="ECO:0000256" key="7">
    <source>
        <dbReference type="ARBA" id="ARBA00022723"/>
    </source>
</evidence>
<evidence type="ECO:0000256" key="10">
    <source>
        <dbReference type="ARBA" id="ARBA00032598"/>
    </source>
</evidence>
<dbReference type="Pfam" id="PF00483">
    <property type="entry name" value="NTP_transferase"/>
    <property type="match status" value="1"/>
</dbReference>
<dbReference type="GO" id="GO:0046872">
    <property type="term" value="F:metal ion binding"/>
    <property type="evidence" value="ECO:0007669"/>
    <property type="project" value="UniProtKB-KW"/>
</dbReference>
<dbReference type="SUPFAM" id="SSF53448">
    <property type="entry name" value="Nucleotide-diphospho-sugar transferases"/>
    <property type="match status" value="1"/>
</dbReference>
<dbReference type="Gene3D" id="3.90.550.10">
    <property type="entry name" value="Spore Coat Polysaccharide Biosynthesis Protein SpsA, Chain A"/>
    <property type="match status" value="1"/>
</dbReference>
<dbReference type="EC" id="2.7.7.24" evidence="3"/>
<gene>
    <name evidence="13" type="ORF">JCM9152_3651</name>
</gene>
<evidence type="ECO:0000256" key="4">
    <source>
        <dbReference type="ARBA" id="ARBA00017654"/>
    </source>
</evidence>
<evidence type="ECO:0000256" key="2">
    <source>
        <dbReference type="ARBA" id="ARBA00010480"/>
    </source>
</evidence>